<dbReference type="GeneID" id="56084749"/>
<evidence type="ECO:0000313" key="1">
    <source>
        <dbReference type="EMBL" id="QLH83614.1"/>
    </source>
</evidence>
<keyword evidence="2" id="KW-1185">Reference proteome</keyword>
<sequence length="304" mass="34212">MRIDATAVERSLSYLDGEVPLERIWEHPAYDVVREHADLLDRDLSREDVARALAGEDNAFSGVADLPENRDQIRCLLERVRSNEDGWVDRIEAAIERVTPDEDHADLTVYLGVGYDYGVGGERGAYLNLNAPLFLDAPREVLYTATHECSHVLYERVHHSRRALGPDTFEEPAGQRTVFDTVVHTEAFATYTPIPLRRADGAMGERDDPVAEDYAVLSDEERLADLVGTYDSLRESLGESAVPRDRLFTHLFGGRRLPYRVGTAILTGLEAARGIEAVREAFYCGPSEFCTEYDWVLDEYRTDA</sequence>
<evidence type="ECO:0008006" key="3">
    <source>
        <dbReference type="Google" id="ProtNLM"/>
    </source>
</evidence>
<dbReference type="EMBL" id="CP058909">
    <property type="protein sequence ID" value="QLH83614.1"/>
    <property type="molecule type" value="Genomic_DNA"/>
</dbReference>
<dbReference type="RefSeq" id="WP_179918656.1">
    <property type="nucleotide sequence ID" value="NZ_CP058909.1"/>
</dbReference>
<protein>
    <recommendedName>
        <fullName evidence="3">DUF2268 domain-containing protein</fullName>
    </recommendedName>
</protein>
<accession>A0A7D5TVZ8</accession>
<dbReference type="AlphaFoldDB" id="A0A7D5TVZ8"/>
<proteinExistence type="predicted"/>
<dbReference type="OrthoDB" id="350449at2157"/>
<name>A0A7D5TVZ8_9EURY</name>
<evidence type="ECO:0000313" key="2">
    <source>
        <dbReference type="Proteomes" id="UP000509346"/>
    </source>
</evidence>
<organism evidence="1 2">
    <name type="scientific">Halosimplex pelagicum</name>
    <dbReference type="NCBI Taxonomy" id="869886"/>
    <lineage>
        <taxon>Archaea</taxon>
        <taxon>Methanobacteriati</taxon>
        <taxon>Methanobacteriota</taxon>
        <taxon>Stenosarchaea group</taxon>
        <taxon>Halobacteria</taxon>
        <taxon>Halobacteriales</taxon>
        <taxon>Haloarculaceae</taxon>
        <taxon>Halosimplex</taxon>
    </lineage>
</organism>
<gene>
    <name evidence="1" type="ORF">HZS54_19130</name>
</gene>
<reference evidence="1 2" key="1">
    <citation type="submission" date="2020-07" db="EMBL/GenBank/DDBJ databases">
        <title>Halosimplex litoreum sp. nov. and Halosimplex rubrum sp. nov., isolated from different salt environments.</title>
        <authorList>
            <person name="Cui H."/>
        </authorList>
    </citation>
    <scope>NUCLEOTIDE SEQUENCE [LARGE SCALE GENOMIC DNA]</scope>
    <source>
        <strain evidence="1 2">R2</strain>
    </source>
</reference>
<dbReference type="KEGG" id="hpel:HZS54_19130"/>
<dbReference type="Proteomes" id="UP000509346">
    <property type="component" value="Chromosome"/>
</dbReference>